<comment type="similarity">
    <text evidence="9">Belongs to the TatB family.</text>
</comment>
<feature type="compositionally biased region" description="Low complexity" evidence="10">
    <location>
        <begin position="97"/>
        <end position="106"/>
    </location>
</feature>
<dbReference type="Gene3D" id="1.20.5.3310">
    <property type="match status" value="1"/>
</dbReference>
<dbReference type="PANTHER" id="PTHR33162">
    <property type="entry name" value="SEC-INDEPENDENT PROTEIN TRANSLOCASE PROTEIN TATA, CHLOROPLASTIC"/>
    <property type="match status" value="1"/>
</dbReference>
<sequence length="140" mass="15249">MFDIGFLELLLLGVVGLLVLGPERLPKAARTLGLWIGKIKRTVSGMQREISAQLEAEELRQKLDEQQKKLDDSVSRVKHGVEGLAKSEDRTHDAVKPPQQAPASSPEQRLDDALARAREGAADADAAPQPSPVDKDAPQR</sequence>
<comment type="subunit">
    <text evidence="9">The Tat system comprises two distinct complexes: a TatABC complex, containing multiple copies of TatA, TatB and TatC subunits, and a separate TatA complex, containing only TatA subunits. Substrates initially bind to the TatABC complex, which probably triggers association of the separate TatA complex to form the active translocon.</text>
</comment>
<keyword evidence="6 9" id="KW-1133">Transmembrane helix</keyword>
<dbReference type="HAMAP" id="MF_00237">
    <property type="entry name" value="TatB"/>
    <property type="match status" value="1"/>
</dbReference>
<keyword evidence="7 9" id="KW-0811">Translocation</keyword>
<gene>
    <name evidence="9 11" type="primary">tatB</name>
    <name evidence="11" type="ORF">E0702_08480</name>
</gene>
<evidence type="ECO:0000256" key="3">
    <source>
        <dbReference type="ARBA" id="ARBA00022475"/>
    </source>
</evidence>
<keyword evidence="8 9" id="KW-0472">Membrane</keyword>
<accession>A0ABY2D6Y8</accession>
<evidence type="ECO:0000256" key="6">
    <source>
        <dbReference type="ARBA" id="ARBA00022989"/>
    </source>
</evidence>
<keyword evidence="4 9" id="KW-0812">Transmembrane</keyword>
<keyword evidence="2 9" id="KW-0813">Transport</keyword>
<protein>
    <recommendedName>
        <fullName evidence="9">Sec-independent protein translocase protein TatB</fullName>
    </recommendedName>
</protein>
<dbReference type="InterPro" id="IPR018448">
    <property type="entry name" value="TatB"/>
</dbReference>
<dbReference type="NCBIfam" id="TIGR01410">
    <property type="entry name" value="tatB"/>
    <property type="match status" value="1"/>
</dbReference>
<evidence type="ECO:0000256" key="2">
    <source>
        <dbReference type="ARBA" id="ARBA00022448"/>
    </source>
</evidence>
<dbReference type="EMBL" id="SLTR01000009">
    <property type="protein sequence ID" value="TDB02647.1"/>
    <property type="molecule type" value="Genomic_DNA"/>
</dbReference>
<evidence type="ECO:0000256" key="5">
    <source>
        <dbReference type="ARBA" id="ARBA00022927"/>
    </source>
</evidence>
<feature type="region of interest" description="Disordered" evidence="10">
    <location>
        <begin position="67"/>
        <end position="140"/>
    </location>
</feature>
<feature type="compositionally biased region" description="Basic and acidic residues" evidence="10">
    <location>
        <begin position="108"/>
        <end position="121"/>
    </location>
</feature>
<dbReference type="InterPro" id="IPR003369">
    <property type="entry name" value="TatA/B/E"/>
</dbReference>
<keyword evidence="12" id="KW-1185">Reference proteome</keyword>
<dbReference type="Proteomes" id="UP000294823">
    <property type="component" value="Unassembled WGS sequence"/>
</dbReference>
<dbReference type="RefSeq" id="WP_132042801.1">
    <property type="nucleotide sequence ID" value="NZ_SLTR01000009.1"/>
</dbReference>
<organism evidence="11 12">
    <name type="scientific">Halomonas marinisediminis</name>
    <dbReference type="NCBI Taxonomy" id="2546095"/>
    <lineage>
        <taxon>Bacteria</taxon>
        <taxon>Pseudomonadati</taxon>
        <taxon>Pseudomonadota</taxon>
        <taxon>Gammaproteobacteria</taxon>
        <taxon>Oceanospirillales</taxon>
        <taxon>Halomonadaceae</taxon>
        <taxon>Halomonas</taxon>
    </lineage>
</organism>
<dbReference type="Pfam" id="PF02416">
    <property type="entry name" value="TatA_B_E"/>
    <property type="match status" value="1"/>
</dbReference>
<proteinExistence type="inferred from homology"/>
<comment type="subcellular location">
    <subcellularLocation>
        <location evidence="9">Cell membrane</location>
        <topology evidence="9">Single-pass membrane protein</topology>
    </subcellularLocation>
    <subcellularLocation>
        <location evidence="1">Membrane</location>
        <topology evidence="1">Single-pass membrane protein</topology>
    </subcellularLocation>
</comment>
<comment type="function">
    <text evidence="9">Part of the twin-arginine translocation (Tat) system that transports large folded proteins containing a characteristic twin-arginine motif in their signal peptide across membranes. Together with TatC, TatB is part of a receptor directly interacting with Tat signal peptides. TatB may form an oligomeric binding site that transiently accommodates folded Tat precursor proteins before their translocation.</text>
</comment>
<reference evidence="11 12" key="1">
    <citation type="submission" date="2019-03" db="EMBL/GenBank/DDBJ databases">
        <title>Halomonas marinisediminis sp. nov., a moderately halophilic bacterium isolated from the Bohai Gulf.</title>
        <authorList>
            <person name="Ji X."/>
        </authorList>
    </citation>
    <scope>NUCLEOTIDE SEQUENCE [LARGE SCALE GENOMIC DNA]</scope>
    <source>
        <strain evidence="11 12">204</strain>
    </source>
</reference>
<keyword evidence="3 9" id="KW-1003">Cell membrane</keyword>
<evidence type="ECO:0000313" key="11">
    <source>
        <dbReference type="EMBL" id="TDB02647.1"/>
    </source>
</evidence>
<evidence type="ECO:0000256" key="7">
    <source>
        <dbReference type="ARBA" id="ARBA00023010"/>
    </source>
</evidence>
<dbReference type="PANTHER" id="PTHR33162:SF1">
    <property type="entry name" value="SEC-INDEPENDENT PROTEIN TRANSLOCASE PROTEIN TATA, CHLOROPLASTIC"/>
    <property type="match status" value="1"/>
</dbReference>
<keyword evidence="5 9" id="KW-0653">Protein transport</keyword>
<evidence type="ECO:0000313" key="12">
    <source>
        <dbReference type="Proteomes" id="UP000294823"/>
    </source>
</evidence>
<name>A0ABY2D6Y8_9GAMM</name>
<evidence type="ECO:0000256" key="4">
    <source>
        <dbReference type="ARBA" id="ARBA00022692"/>
    </source>
</evidence>
<evidence type="ECO:0000256" key="1">
    <source>
        <dbReference type="ARBA" id="ARBA00004167"/>
    </source>
</evidence>
<evidence type="ECO:0000256" key="8">
    <source>
        <dbReference type="ARBA" id="ARBA00023136"/>
    </source>
</evidence>
<comment type="caution">
    <text evidence="11">The sequence shown here is derived from an EMBL/GenBank/DDBJ whole genome shotgun (WGS) entry which is preliminary data.</text>
</comment>
<evidence type="ECO:0000256" key="9">
    <source>
        <dbReference type="HAMAP-Rule" id="MF_00237"/>
    </source>
</evidence>
<dbReference type="PRINTS" id="PR01506">
    <property type="entry name" value="TATBPROTEIN"/>
</dbReference>
<feature type="compositionally biased region" description="Basic and acidic residues" evidence="10">
    <location>
        <begin position="67"/>
        <end position="95"/>
    </location>
</feature>
<evidence type="ECO:0000256" key="10">
    <source>
        <dbReference type="SAM" id="MobiDB-lite"/>
    </source>
</evidence>